<dbReference type="EMBL" id="MCGE01000013">
    <property type="protein sequence ID" value="ORZ15182.1"/>
    <property type="molecule type" value="Genomic_DNA"/>
</dbReference>
<dbReference type="Proteomes" id="UP000193560">
    <property type="component" value="Unassembled WGS sequence"/>
</dbReference>
<dbReference type="InterPro" id="IPR036168">
    <property type="entry name" value="AP2_Mu_C_sf"/>
</dbReference>
<feature type="compositionally biased region" description="Basic and acidic residues" evidence="2">
    <location>
        <begin position="150"/>
        <end position="162"/>
    </location>
</feature>
<organism evidence="4 5">
    <name type="scientific">Absidia repens</name>
    <dbReference type="NCBI Taxonomy" id="90262"/>
    <lineage>
        <taxon>Eukaryota</taxon>
        <taxon>Fungi</taxon>
        <taxon>Fungi incertae sedis</taxon>
        <taxon>Mucoromycota</taxon>
        <taxon>Mucoromycotina</taxon>
        <taxon>Mucoromycetes</taxon>
        <taxon>Mucorales</taxon>
        <taxon>Cunninghamellaceae</taxon>
        <taxon>Absidia</taxon>
    </lineage>
</organism>
<feature type="compositionally biased region" description="Low complexity" evidence="2">
    <location>
        <begin position="287"/>
        <end position="299"/>
    </location>
</feature>
<feature type="domain" description="MHD" evidence="3">
    <location>
        <begin position="679"/>
        <end position="925"/>
    </location>
</feature>
<dbReference type="InterPro" id="IPR001060">
    <property type="entry name" value="FCH_dom"/>
</dbReference>
<dbReference type="SUPFAM" id="SSF49447">
    <property type="entry name" value="Second domain of Mu2 adaptin subunit (ap50) of ap2 adaptor"/>
    <property type="match status" value="1"/>
</dbReference>
<dbReference type="Pfam" id="PF10291">
    <property type="entry name" value="muHD"/>
    <property type="match status" value="1"/>
</dbReference>
<dbReference type="GO" id="GO:0032153">
    <property type="term" value="C:cell division site"/>
    <property type="evidence" value="ECO:0007669"/>
    <property type="project" value="TreeGrafter"/>
</dbReference>
<feature type="region of interest" description="Disordered" evidence="2">
    <location>
        <begin position="606"/>
        <end position="667"/>
    </location>
</feature>
<dbReference type="STRING" id="90262.A0A1X2IG66"/>
<dbReference type="Gene3D" id="1.20.1270.60">
    <property type="entry name" value="Arfaptin homology (AH) domain/BAR domain"/>
    <property type="match status" value="1"/>
</dbReference>
<dbReference type="GO" id="GO:0006897">
    <property type="term" value="P:endocytosis"/>
    <property type="evidence" value="ECO:0007669"/>
    <property type="project" value="UniProtKB-KW"/>
</dbReference>
<feature type="compositionally biased region" description="Low complexity" evidence="2">
    <location>
        <begin position="372"/>
        <end position="390"/>
    </location>
</feature>
<sequence length="926" mass="102437">MNETASPTPYINAFSTERPKDSIDLMQTRLRSALKLNDELAEYFRERALVEDLYAKNLAKLNKKSFITDKLALGTMLPAWERIQNELLDTSNIHATFATKMIDDIEKSLRSAIVNDKTYAEVRSMDPTFQKLSKDYDDRQAKMNKHKKALDKPGKKPSDTEAKYTEIKKQFESTRSEWQQYSSKYIQLFQSVEEHHWYDIKNYLLQFETIQTDQMLKRVQLAGDNLASVSDFSVENEILSFCRQYARNNELPTKPTSIQHPPVAAMSSSSSIQQPMSPMNESSLLEPSSPAQSSFAAPSLLIDTSDHPVEPQSTKSSESYTSNRTTAATGTPSLLASGTESVHHSQSDINIQHRQNTPSIKSNKKSDKQRKFLSSFSLRLKPKSSSSSQFGHQLPDLPESADAQLSPAKSSSFTDNASVYSSHDDPSSVTTNETNQPTISSPNTLSPPTLRKASSFADSFFGTQPSSPHQQNTTSNILVDEEGFSIPPPDRTPWAASSSSATSPTSPTITSTSSDDQQDTGDLMSLDNSSLYGATPRIKLDIKNDSVIQEDAKTSQVALTRVASMLKETNPVASKRPRGRRELRSQLIQGNTLSVYQPSIASLAPSSPLSMSTTLDDSHPSANSPPPSDNNNSNESPKQTGLSPFAHDDDADASESTTPAPPTQIMDEPTAAVDGAESGPNVNVRITETIHAQLQQGQVHRLMVTGEVALLCERRDDISDSAPVQFILKPNGAEITHVEDGIQRLQQDDDGDNDDSEGMVYQFTPNDSNDYTTYLHYRQSKDLVAPLLAKPMWKCDPDQARLMIKYSSTTSALDQVMMMTQVGGDCHGAQSMPTGQWMVDQQRMVWSLGNNVTSQEQVIRAKFATVSQANPQQPIALRFEMNNQLVSNILVTSGSGQQQQQQQQQRWANIRQVEQHARSGKYIAEI</sequence>
<feature type="compositionally biased region" description="Polar residues" evidence="2">
    <location>
        <begin position="407"/>
        <end position="447"/>
    </location>
</feature>
<evidence type="ECO:0000259" key="3">
    <source>
        <dbReference type="PROSITE" id="PS51072"/>
    </source>
</evidence>
<dbReference type="GO" id="GO:0032185">
    <property type="term" value="P:septin cytoskeleton organization"/>
    <property type="evidence" value="ECO:0007669"/>
    <property type="project" value="TreeGrafter"/>
</dbReference>
<feature type="region of interest" description="Disordered" evidence="2">
    <location>
        <begin position="481"/>
        <end position="530"/>
    </location>
</feature>
<name>A0A1X2IG66_9FUNG</name>
<dbReference type="OrthoDB" id="27823at2759"/>
<dbReference type="InterPro" id="IPR028565">
    <property type="entry name" value="MHD"/>
</dbReference>
<feature type="region of interest" description="Disordered" evidence="2">
    <location>
        <begin position="143"/>
        <end position="162"/>
    </location>
</feature>
<dbReference type="PROSITE" id="PS51072">
    <property type="entry name" value="MHD"/>
    <property type="match status" value="1"/>
</dbReference>
<evidence type="ECO:0000256" key="2">
    <source>
        <dbReference type="SAM" id="MobiDB-lite"/>
    </source>
</evidence>
<dbReference type="AlphaFoldDB" id="A0A1X2IG66"/>
<proteinExistence type="predicted"/>
<dbReference type="GO" id="GO:0005886">
    <property type="term" value="C:plasma membrane"/>
    <property type="evidence" value="ECO:0007669"/>
    <property type="project" value="TreeGrafter"/>
</dbReference>
<keyword evidence="5" id="KW-1185">Reference proteome</keyword>
<dbReference type="GO" id="GO:0030139">
    <property type="term" value="C:endocytic vesicle"/>
    <property type="evidence" value="ECO:0007669"/>
    <property type="project" value="TreeGrafter"/>
</dbReference>
<dbReference type="Pfam" id="PF00611">
    <property type="entry name" value="FCH"/>
    <property type="match status" value="1"/>
</dbReference>
<dbReference type="SUPFAM" id="SSF103657">
    <property type="entry name" value="BAR/IMD domain-like"/>
    <property type="match status" value="1"/>
</dbReference>
<dbReference type="SMART" id="SM00055">
    <property type="entry name" value="FCH"/>
    <property type="match status" value="1"/>
</dbReference>
<feature type="compositionally biased region" description="Polar residues" evidence="2">
    <location>
        <begin position="311"/>
        <end position="340"/>
    </location>
</feature>
<evidence type="ECO:0000313" key="5">
    <source>
        <dbReference type="Proteomes" id="UP000193560"/>
    </source>
</evidence>
<dbReference type="Gene3D" id="2.60.40.1170">
    <property type="entry name" value="Mu homology domain, subdomain B"/>
    <property type="match status" value="2"/>
</dbReference>
<protein>
    <recommendedName>
        <fullName evidence="3">MHD domain-containing protein</fullName>
    </recommendedName>
</protein>
<feature type="region of interest" description="Disordered" evidence="2">
    <location>
        <begin position="252"/>
        <end position="451"/>
    </location>
</feature>
<evidence type="ECO:0000313" key="4">
    <source>
        <dbReference type="EMBL" id="ORZ15182.1"/>
    </source>
</evidence>
<feature type="compositionally biased region" description="Polar residues" evidence="2">
    <location>
        <begin position="347"/>
        <end position="361"/>
    </location>
</feature>
<dbReference type="PANTHER" id="PTHR23065">
    <property type="entry name" value="PROLINE-SERINE-THREONINE PHOSPHATASE INTERACTING PROTEIN 1"/>
    <property type="match status" value="1"/>
</dbReference>
<feature type="compositionally biased region" description="Low complexity" evidence="2">
    <location>
        <begin position="606"/>
        <end position="615"/>
    </location>
</feature>
<comment type="caution">
    <text evidence="4">The sequence shown here is derived from an EMBL/GenBank/DDBJ whole genome shotgun (WGS) entry which is preliminary data.</text>
</comment>
<reference evidence="4 5" key="1">
    <citation type="submission" date="2016-07" db="EMBL/GenBank/DDBJ databases">
        <title>Pervasive Adenine N6-methylation of Active Genes in Fungi.</title>
        <authorList>
            <consortium name="DOE Joint Genome Institute"/>
            <person name="Mondo S.J."/>
            <person name="Dannebaum R.O."/>
            <person name="Kuo R.C."/>
            <person name="Labutti K."/>
            <person name="Haridas S."/>
            <person name="Kuo A."/>
            <person name="Salamov A."/>
            <person name="Ahrendt S.R."/>
            <person name="Lipzen A."/>
            <person name="Sullivan W."/>
            <person name="Andreopoulos W.B."/>
            <person name="Clum A."/>
            <person name="Lindquist E."/>
            <person name="Daum C."/>
            <person name="Ramamoorthy G.K."/>
            <person name="Gryganskyi A."/>
            <person name="Culley D."/>
            <person name="Magnuson J.K."/>
            <person name="James T.Y."/>
            <person name="O'Malley M.A."/>
            <person name="Stajich J.E."/>
            <person name="Spatafora J.W."/>
            <person name="Visel A."/>
            <person name="Grigoriev I.V."/>
        </authorList>
    </citation>
    <scope>NUCLEOTIDE SEQUENCE [LARGE SCALE GENOMIC DNA]</scope>
    <source>
        <strain evidence="4 5">NRRL 1336</strain>
    </source>
</reference>
<dbReference type="InterPro" id="IPR027267">
    <property type="entry name" value="AH/BAR_dom_sf"/>
</dbReference>
<dbReference type="InterPro" id="IPR018808">
    <property type="entry name" value="Muniscin_C"/>
</dbReference>
<keyword evidence="1" id="KW-0254">Endocytosis</keyword>
<feature type="compositionally biased region" description="Low complexity" evidence="2">
    <location>
        <begin position="492"/>
        <end position="514"/>
    </location>
</feature>
<dbReference type="PANTHER" id="PTHR23065:SF54">
    <property type="entry name" value="SUPPRESSOR OF YEAST PROFILIN DELETION"/>
    <property type="match status" value="1"/>
</dbReference>
<gene>
    <name evidence="4" type="ORF">BCR42DRAFT_416576</name>
</gene>
<accession>A0A1X2IG66</accession>
<feature type="compositionally biased region" description="Low complexity" evidence="2">
    <location>
        <begin position="266"/>
        <end position="279"/>
    </location>
</feature>
<evidence type="ECO:0000256" key="1">
    <source>
        <dbReference type="ARBA" id="ARBA00022583"/>
    </source>
</evidence>